<accession>Q8S172</accession>
<feature type="compositionally biased region" description="Basic and acidic residues" evidence="1">
    <location>
        <begin position="1"/>
        <end position="10"/>
    </location>
</feature>
<name>Q8S172_ORYSJ</name>
<dbReference type="EMBL" id="AP003335">
    <property type="protein sequence ID" value="BAB90040.1"/>
    <property type="molecule type" value="Genomic_DNA"/>
</dbReference>
<dbReference type="AlphaFoldDB" id="Q8S172"/>
<proteinExistence type="predicted"/>
<protein>
    <submittedName>
        <fullName evidence="2">Uncharacterized protein</fullName>
    </submittedName>
</protein>
<evidence type="ECO:0000313" key="2">
    <source>
        <dbReference type="EMBL" id="BAB90040.1"/>
    </source>
</evidence>
<reference evidence="2" key="1">
    <citation type="journal article" date="2002" name="Nature">
        <title>The genome sequence and structure of rice chromosome 1.</title>
        <authorList>
            <person name="Sasaki T."/>
            <person name="Matsumoto T."/>
            <person name="Yamamoto K."/>
            <person name="Sakata K."/>
            <person name="Baba T."/>
            <person name="Katayose Y."/>
            <person name="Wu J."/>
            <person name="Niimura Y."/>
            <person name="Cheng Z."/>
            <person name="Nagamura Y."/>
            <person name="Antonio B.A."/>
            <person name="Kanamori H."/>
            <person name="Hosokawa S."/>
            <person name="Masukawa M."/>
            <person name="Arikawa K."/>
            <person name="Chiden Y."/>
            <person name="Hayashi M."/>
            <person name="Okamoto M."/>
            <person name="Ando T."/>
            <person name="Aoki H."/>
            <person name="Arita K."/>
            <person name="Hamada M."/>
            <person name="Harada C."/>
            <person name="Hijishita S."/>
            <person name="Honda M."/>
            <person name="Ichikawa Y."/>
            <person name="Idonuma A."/>
            <person name="Iijima M."/>
            <person name="Ikeda M."/>
            <person name="Ikeno M."/>
            <person name="Itoh S."/>
            <person name="Itoh T."/>
            <person name="Itoh Y."/>
            <person name="Itoh Y."/>
            <person name="Iwabuchi A."/>
            <person name="Kamiya K."/>
            <person name="Karasawa W."/>
            <person name="Katagiri S."/>
            <person name="Kikuta A."/>
            <person name="Kobayashi N."/>
            <person name="Kono I."/>
            <person name="Machita K."/>
            <person name="Maehara T."/>
            <person name="Mizuno H."/>
            <person name="Mizubayashi T."/>
            <person name="Mukai Y."/>
            <person name="Nagasaki H."/>
            <person name="Nakashima M."/>
            <person name="Nakama Y."/>
            <person name="Nakamichi Y."/>
            <person name="Nakamura M."/>
            <person name="Namiki N."/>
            <person name="Negishi M."/>
            <person name="Ohta I."/>
            <person name="Ono N."/>
            <person name="Saji S."/>
            <person name="Sakai K."/>
            <person name="Shibata M."/>
            <person name="Shimokawa T."/>
            <person name="Shomura A."/>
            <person name="Song J."/>
            <person name="Takazaki Y."/>
            <person name="Terasawa K."/>
            <person name="Tsuji K."/>
            <person name="Waki K."/>
            <person name="Yamagata H."/>
            <person name="Yamane H."/>
            <person name="Yoshiki S."/>
            <person name="Yoshihara R."/>
            <person name="Yukawa K."/>
            <person name="Zhong H."/>
            <person name="Iwama H."/>
            <person name="Endo T."/>
            <person name="Ito H."/>
            <person name="Hahn J.H."/>
            <person name="Kim H.I."/>
            <person name="Eun M.Y."/>
            <person name="Yano M."/>
            <person name="Jiang J."/>
            <person name="Gojobori T."/>
        </authorList>
    </citation>
    <scope>NUCLEOTIDE SEQUENCE [LARGE SCALE GENOMIC DNA]</scope>
</reference>
<sequence>MADVAGRDRSGLGPGKRKERVRPESTSRVLARVGSSYTRDDERRRRTGQGAAMAMGENGEDWFGEGLGFIGRQCRREKTICVVRKVAEEKEGELQAADELEVVTTGPRLIMARIAREGGEGAQWRWPRRRLARSALTAAVPDRSTPPLGRCRCQRQLS</sequence>
<evidence type="ECO:0000256" key="1">
    <source>
        <dbReference type="SAM" id="MobiDB-lite"/>
    </source>
</evidence>
<gene>
    <name evidence="2" type="primary">B1144G04.43</name>
</gene>
<feature type="region of interest" description="Disordered" evidence="1">
    <location>
        <begin position="1"/>
        <end position="57"/>
    </location>
</feature>
<dbReference type="Proteomes" id="UP000817658">
    <property type="component" value="Chromosome 1"/>
</dbReference>
<organism evidence="2">
    <name type="scientific">Oryza sativa subsp. japonica</name>
    <name type="common">Rice</name>
    <dbReference type="NCBI Taxonomy" id="39947"/>
    <lineage>
        <taxon>Eukaryota</taxon>
        <taxon>Viridiplantae</taxon>
        <taxon>Streptophyta</taxon>
        <taxon>Embryophyta</taxon>
        <taxon>Tracheophyta</taxon>
        <taxon>Spermatophyta</taxon>
        <taxon>Magnoliopsida</taxon>
        <taxon>Liliopsida</taxon>
        <taxon>Poales</taxon>
        <taxon>Poaceae</taxon>
        <taxon>BOP clade</taxon>
        <taxon>Oryzoideae</taxon>
        <taxon>Oryzeae</taxon>
        <taxon>Oryzinae</taxon>
        <taxon>Oryza</taxon>
        <taxon>Oryza sativa</taxon>
    </lineage>
</organism>